<protein>
    <submittedName>
        <fullName evidence="1">Uncharacterized protein</fullName>
    </submittedName>
</protein>
<keyword evidence="2" id="KW-1185">Reference proteome</keyword>
<dbReference type="EMBL" id="CP106753">
    <property type="protein sequence ID" value="UXY16646.1"/>
    <property type="molecule type" value="Genomic_DNA"/>
</dbReference>
<organism evidence="1 2">
    <name type="scientific">Chitiniphilus purpureus</name>
    <dbReference type="NCBI Taxonomy" id="2981137"/>
    <lineage>
        <taxon>Bacteria</taxon>
        <taxon>Pseudomonadati</taxon>
        <taxon>Pseudomonadota</taxon>
        <taxon>Betaproteobacteria</taxon>
        <taxon>Neisseriales</taxon>
        <taxon>Chitinibacteraceae</taxon>
        <taxon>Chitiniphilus</taxon>
    </lineage>
</organism>
<evidence type="ECO:0000313" key="1">
    <source>
        <dbReference type="EMBL" id="UXY16646.1"/>
    </source>
</evidence>
<evidence type="ECO:0000313" key="2">
    <source>
        <dbReference type="Proteomes" id="UP001061302"/>
    </source>
</evidence>
<gene>
    <name evidence="1" type="ORF">N8I74_06400</name>
</gene>
<name>A0ABY6DT36_9NEIS</name>
<proteinExistence type="predicted"/>
<dbReference type="Proteomes" id="UP001061302">
    <property type="component" value="Chromosome"/>
</dbReference>
<dbReference type="RefSeq" id="WP_263126028.1">
    <property type="nucleotide sequence ID" value="NZ_CP106753.1"/>
</dbReference>
<accession>A0ABY6DT36</accession>
<reference evidence="1" key="1">
    <citation type="submission" date="2022-10" db="EMBL/GenBank/DDBJ databases">
        <title>Chitiniphilus purpureus sp. nov., a novel chitin-degrading bacterium isolated from crawfish pond sediment.</title>
        <authorList>
            <person name="Li K."/>
        </authorList>
    </citation>
    <scope>NUCLEOTIDE SEQUENCE</scope>
    <source>
        <strain evidence="1">CD1</strain>
    </source>
</reference>
<sequence length="114" mass="13402">MRVKRSRLIVLAVGVLVAVCFQLFIGYEQIDRHDSDVSEFFVKRYPSFQFVYRNPVHCGECDVAPLEDLTPPELKEFERYCRARHGLDDIAACYKIYDDWQKQVRRNLGIDEAN</sequence>